<evidence type="ECO:0000313" key="7">
    <source>
        <dbReference type="Proteomes" id="UP001206925"/>
    </source>
</evidence>
<dbReference type="GO" id="GO:0004497">
    <property type="term" value="F:monooxygenase activity"/>
    <property type="evidence" value="ECO:0007669"/>
    <property type="project" value="InterPro"/>
</dbReference>
<dbReference type="GO" id="GO:0016705">
    <property type="term" value="F:oxidoreductase activity, acting on paired donors, with incorporation or reduction of molecular oxygen"/>
    <property type="evidence" value="ECO:0007669"/>
    <property type="project" value="InterPro"/>
</dbReference>
<dbReference type="PANTHER" id="PTHR24296">
    <property type="entry name" value="CYTOCHROME P450"/>
    <property type="match status" value="1"/>
</dbReference>
<evidence type="ECO:0000313" key="6">
    <source>
        <dbReference type="EMBL" id="KAI7749718.1"/>
    </source>
</evidence>
<dbReference type="PRINTS" id="PR00385">
    <property type="entry name" value="P450"/>
</dbReference>
<comment type="caution">
    <text evidence="6">The sequence shown here is derived from an EMBL/GenBank/DDBJ whole genome shotgun (WGS) entry which is preliminary data.</text>
</comment>
<protein>
    <recommendedName>
        <fullName evidence="8">Cytochrome P450 94A1-like protein</fullName>
    </recommendedName>
</protein>
<evidence type="ECO:0000256" key="5">
    <source>
        <dbReference type="ARBA" id="ARBA00023004"/>
    </source>
</evidence>
<dbReference type="InterPro" id="IPR001128">
    <property type="entry name" value="Cyt_P450"/>
</dbReference>
<accession>A0AAD5CWN0</accession>
<gene>
    <name evidence="6" type="ORF">M8C21_022114</name>
</gene>
<dbReference type="EMBL" id="JAMZMK010006294">
    <property type="protein sequence ID" value="KAI7749718.1"/>
    <property type="molecule type" value="Genomic_DNA"/>
</dbReference>
<comment type="similarity">
    <text evidence="2">Belongs to the cytochrome P450 family.</text>
</comment>
<reference evidence="6" key="1">
    <citation type="submission" date="2022-06" db="EMBL/GenBank/DDBJ databases">
        <title>Uncovering the hologenomic basis of an extraordinary plant invasion.</title>
        <authorList>
            <person name="Bieker V.C."/>
            <person name="Martin M.D."/>
            <person name="Gilbert T."/>
            <person name="Hodgins K."/>
            <person name="Battlay P."/>
            <person name="Petersen B."/>
            <person name="Wilson J."/>
        </authorList>
    </citation>
    <scope>NUCLEOTIDE SEQUENCE</scope>
    <source>
        <strain evidence="6">AA19_3_7</strain>
        <tissue evidence="6">Leaf</tissue>
    </source>
</reference>
<organism evidence="6 7">
    <name type="scientific">Ambrosia artemisiifolia</name>
    <name type="common">Common ragweed</name>
    <dbReference type="NCBI Taxonomy" id="4212"/>
    <lineage>
        <taxon>Eukaryota</taxon>
        <taxon>Viridiplantae</taxon>
        <taxon>Streptophyta</taxon>
        <taxon>Embryophyta</taxon>
        <taxon>Tracheophyta</taxon>
        <taxon>Spermatophyta</taxon>
        <taxon>Magnoliopsida</taxon>
        <taxon>eudicotyledons</taxon>
        <taxon>Gunneridae</taxon>
        <taxon>Pentapetalae</taxon>
        <taxon>asterids</taxon>
        <taxon>campanulids</taxon>
        <taxon>Asterales</taxon>
        <taxon>Asteraceae</taxon>
        <taxon>Asteroideae</taxon>
        <taxon>Heliantheae alliance</taxon>
        <taxon>Heliantheae</taxon>
        <taxon>Ambrosia</taxon>
    </lineage>
</organism>
<keyword evidence="7" id="KW-1185">Reference proteome</keyword>
<dbReference type="GO" id="GO:0020037">
    <property type="term" value="F:heme binding"/>
    <property type="evidence" value="ECO:0007669"/>
    <property type="project" value="InterPro"/>
</dbReference>
<dbReference type="AlphaFoldDB" id="A0AAD5CWN0"/>
<keyword evidence="4" id="KW-0560">Oxidoreductase</keyword>
<dbReference type="Proteomes" id="UP001206925">
    <property type="component" value="Unassembled WGS sequence"/>
</dbReference>
<evidence type="ECO:0008006" key="8">
    <source>
        <dbReference type="Google" id="ProtNLM"/>
    </source>
</evidence>
<evidence type="ECO:0000256" key="4">
    <source>
        <dbReference type="ARBA" id="ARBA00023002"/>
    </source>
</evidence>
<comment type="cofactor">
    <cofactor evidence="1">
        <name>heme</name>
        <dbReference type="ChEBI" id="CHEBI:30413"/>
    </cofactor>
</comment>
<dbReference type="InterPro" id="IPR036396">
    <property type="entry name" value="Cyt_P450_sf"/>
</dbReference>
<dbReference type="CDD" id="cd11064">
    <property type="entry name" value="CYP86A"/>
    <property type="match status" value="1"/>
</dbReference>
<evidence type="ECO:0000256" key="3">
    <source>
        <dbReference type="ARBA" id="ARBA00022723"/>
    </source>
</evidence>
<dbReference type="Gene3D" id="1.10.630.10">
    <property type="entry name" value="Cytochrome P450"/>
    <property type="match status" value="2"/>
</dbReference>
<dbReference type="GO" id="GO:0005506">
    <property type="term" value="F:iron ion binding"/>
    <property type="evidence" value="ECO:0007669"/>
    <property type="project" value="InterPro"/>
</dbReference>
<feature type="non-terminal residue" evidence="6">
    <location>
        <position position="472"/>
    </location>
</feature>
<proteinExistence type="inferred from homology"/>
<evidence type="ECO:0000256" key="2">
    <source>
        <dbReference type="ARBA" id="ARBA00010617"/>
    </source>
</evidence>
<keyword evidence="5" id="KW-0408">Iron</keyword>
<dbReference type="SUPFAM" id="SSF48264">
    <property type="entry name" value="Cytochrome P450"/>
    <property type="match status" value="1"/>
</dbReference>
<evidence type="ECO:0000256" key="1">
    <source>
        <dbReference type="ARBA" id="ARBA00001971"/>
    </source>
</evidence>
<keyword evidence="3" id="KW-0479">Metal-binding</keyword>
<name>A0AAD5CWN0_AMBAR</name>
<dbReference type="Pfam" id="PF00067">
    <property type="entry name" value="p450"/>
    <property type="match status" value="2"/>
</dbReference>
<sequence length="472" mass="54780">NNKMLEPSILFCCLLPFLFIFIKSFPTIFSNKHKSNPFIVNYFSLYTNRHHLIQWTSKIVNSSPTLTIIIRRPFSPNRVITANPEVVHHILYTKFSTYPKGEMIRTTLSDFLGEGIFNIDGDNWKFQRQISSHEFNTKSLRNFVENVVDFELNERLIPMLKTAAVNDTVLDLQDILQRFTFDNICRIAFGYDPVAFEDAVRITTERFPVLTPILWKIKRIFNVGSEKRLREAVLEVRRFARKILNEKKQEPADKSLDGSSDLLSRLFGRKIVNGYCNQLHTRREGHNLVGLDMNPNIEEQVVKEIGEKSDSPIYDEVKDMVYTHASICESMRLYPPVPLDSKVCSADDIWPDGTVMKKGTMVTYHTYAMGRLENIWGQDWMEFRPERWLEKDDSTTKVKFVAKDSYMYPVFQAGPRICLGKDMAFVQMQKVLASILRRFKVVPVVDVNIEPVLELGLTLKMKNGFPVRIVER</sequence>